<dbReference type="GO" id="GO:0045087">
    <property type="term" value="P:innate immune response"/>
    <property type="evidence" value="ECO:0007669"/>
    <property type="project" value="TreeGrafter"/>
</dbReference>
<organism evidence="6 7">
    <name type="scientific">Tetranychus urticae</name>
    <name type="common">Two-spotted spider mite</name>
    <dbReference type="NCBI Taxonomy" id="32264"/>
    <lineage>
        <taxon>Eukaryota</taxon>
        <taxon>Metazoa</taxon>
        <taxon>Ecdysozoa</taxon>
        <taxon>Arthropoda</taxon>
        <taxon>Chelicerata</taxon>
        <taxon>Arachnida</taxon>
        <taxon>Acari</taxon>
        <taxon>Acariformes</taxon>
        <taxon>Trombidiformes</taxon>
        <taxon>Prostigmata</taxon>
        <taxon>Eleutherengona</taxon>
        <taxon>Raphignathae</taxon>
        <taxon>Tetranychoidea</taxon>
        <taxon>Tetranychidae</taxon>
        <taxon>Tetranychus</taxon>
    </lineage>
</organism>
<accession>T1KT56</accession>
<sequence>MLRIKILLLISYLVFVIPLIDLYESKPYSKDYWKSPPYPDETYFYSDYKLPANLITSKIHPPSPQNCPEVGKTLCKDVDHYPLEQILDIIKSTNSVNFNFTSIFSDESSNDQQPILKDPPVLKSNPKGLKKNDTRGSGKIKLNSNSNDRRSVGSSSLPKQILDAWQSVNDGLQQVNDNPSIGALTSTVNTSAWLGSSPLLSSTPTSSPAPLSLPLPSTSSSLTKVLTNTNANNANSTKVNRTRRKLDPPDDDLGEEICATKSMYITPRAALNDKSEWKYIVNLGDRDSRLKQIIKVEVCLQAGSSCSSSISLPFGYKTRCKQKYIKKKLLALDINGQTTSTDNFFVPSCCACQIYREINN</sequence>
<reference evidence="6" key="2">
    <citation type="submission" date="2015-06" db="UniProtKB">
        <authorList>
            <consortium name="EnsemblMetazoa"/>
        </authorList>
    </citation>
    <scope>IDENTIFICATION</scope>
</reference>
<name>T1KT56_TETUR</name>
<dbReference type="GO" id="GO:0005615">
    <property type="term" value="C:extracellular space"/>
    <property type="evidence" value="ECO:0007669"/>
    <property type="project" value="UniProtKB-ARBA"/>
</dbReference>
<dbReference type="GO" id="GO:0005121">
    <property type="term" value="F:Toll binding"/>
    <property type="evidence" value="ECO:0007669"/>
    <property type="project" value="TreeGrafter"/>
</dbReference>
<feature type="region of interest" description="Disordered" evidence="4">
    <location>
        <begin position="227"/>
        <end position="252"/>
    </location>
</feature>
<evidence type="ECO:0000256" key="2">
    <source>
        <dbReference type="ARBA" id="ARBA00023157"/>
    </source>
</evidence>
<dbReference type="Pfam" id="PF16077">
    <property type="entry name" value="Spaetzle"/>
    <property type="match status" value="1"/>
</dbReference>
<evidence type="ECO:0000256" key="1">
    <source>
        <dbReference type="ARBA" id="ARBA00022729"/>
    </source>
</evidence>
<dbReference type="InterPro" id="IPR052444">
    <property type="entry name" value="Spz/Toll_ligand-like"/>
</dbReference>
<evidence type="ECO:0000259" key="5">
    <source>
        <dbReference type="Pfam" id="PF16077"/>
    </source>
</evidence>
<evidence type="ECO:0000256" key="4">
    <source>
        <dbReference type="SAM" id="MobiDB-lite"/>
    </source>
</evidence>
<keyword evidence="7" id="KW-1185">Reference proteome</keyword>
<protein>
    <recommendedName>
        <fullName evidence="5">Spaetzle domain-containing protein</fullName>
    </recommendedName>
</protein>
<dbReference type="PANTHER" id="PTHR23199">
    <property type="entry name" value="NEUROTROPHIN 1-RELATED"/>
    <property type="match status" value="1"/>
</dbReference>
<evidence type="ECO:0000313" key="7">
    <source>
        <dbReference type="Proteomes" id="UP000015104"/>
    </source>
</evidence>
<feature type="compositionally biased region" description="Polar residues" evidence="4">
    <location>
        <begin position="142"/>
        <end position="157"/>
    </location>
</feature>
<keyword evidence="1" id="KW-0732">Signal</keyword>
<evidence type="ECO:0000313" key="6">
    <source>
        <dbReference type="EnsemblMetazoa" id="tetur20g01990.1"/>
    </source>
</evidence>
<feature type="compositionally biased region" description="Low complexity" evidence="4">
    <location>
        <begin position="227"/>
        <end position="239"/>
    </location>
</feature>
<dbReference type="GO" id="GO:0008083">
    <property type="term" value="F:growth factor activity"/>
    <property type="evidence" value="ECO:0007669"/>
    <property type="project" value="TreeGrafter"/>
</dbReference>
<dbReference type="AlphaFoldDB" id="T1KT56"/>
<evidence type="ECO:0000256" key="3">
    <source>
        <dbReference type="ARBA" id="ARBA00023180"/>
    </source>
</evidence>
<reference evidence="7" key="1">
    <citation type="submission" date="2011-08" db="EMBL/GenBank/DDBJ databases">
        <authorList>
            <person name="Rombauts S."/>
        </authorList>
    </citation>
    <scope>NUCLEOTIDE SEQUENCE</scope>
    <source>
        <strain evidence="7">London</strain>
    </source>
</reference>
<feature type="region of interest" description="Disordered" evidence="4">
    <location>
        <begin position="107"/>
        <end position="157"/>
    </location>
</feature>
<dbReference type="HOGENOM" id="CLU_887315_0_0_1"/>
<proteinExistence type="predicted"/>
<dbReference type="InterPro" id="IPR032104">
    <property type="entry name" value="Spaetzle"/>
</dbReference>
<dbReference type="EnsemblMetazoa" id="tetur20g01990.1">
    <property type="protein sequence ID" value="tetur20g01990.1"/>
    <property type="gene ID" value="tetur20g01990"/>
</dbReference>
<keyword evidence="3" id="KW-0325">Glycoprotein</keyword>
<dbReference type="InterPro" id="IPR029034">
    <property type="entry name" value="Cystine-knot_cytokine"/>
</dbReference>
<feature type="domain" description="Spaetzle" evidence="5">
    <location>
        <begin position="256"/>
        <end position="354"/>
    </location>
</feature>
<dbReference type="SUPFAM" id="SSF57501">
    <property type="entry name" value="Cystine-knot cytokines"/>
    <property type="match status" value="1"/>
</dbReference>
<dbReference type="Proteomes" id="UP000015104">
    <property type="component" value="Unassembled WGS sequence"/>
</dbReference>
<dbReference type="eggNOG" id="ENOG502S37H">
    <property type="taxonomic scope" value="Eukaryota"/>
</dbReference>
<dbReference type="Gene3D" id="2.10.90.10">
    <property type="entry name" value="Cystine-knot cytokines"/>
    <property type="match status" value="1"/>
</dbReference>
<keyword evidence="2" id="KW-1015">Disulfide bond</keyword>
<dbReference type="GO" id="GO:0021556">
    <property type="term" value="P:central nervous system formation"/>
    <property type="evidence" value="ECO:0007669"/>
    <property type="project" value="TreeGrafter"/>
</dbReference>
<dbReference type="PANTHER" id="PTHR23199:SF13">
    <property type="entry name" value="PROTEIN SPAETZLE 3"/>
    <property type="match status" value="1"/>
</dbReference>
<dbReference type="EMBL" id="CAEY01000513">
    <property type="status" value="NOT_ANNOTATED_CDS"/>
    <property type="molecule type" value="Genomic_DNA"/>
</dbReference>